<dbReference type="Proteomes" id="UP000722791">
    <property type="component" value="Unassembled WGS sequence"/>
</dbReference>
<sequence>MSRLARYLREHGAVGTNFWLKLLINGSKICNIVLLLVGFSIISYSGALYVAQSGGDGTHTTPAWPSGPPPVSTIIFASMGCTAVLSAAAALAATSRHSLALLNIHLGLLALLMAAQVCLAAAVATYDNANDETGTVVPDIQGRFRYVGGGGHGDASNAVRGELRAALLAYKVADAVTLGVETVTLLVGCLLHSAYMRADAQAEDMEEGLLPDSASPLLTSRRREAQEQQHQHGRRTPLPPRVVRDDSWSRRMREQYGVDTSMLSYNPEQGGGRMGPSPRGAGLPADAASRGRCIIS</sequence>
<gene>
    <name evidence="3" type="ORF">Vretifemale_15685</name>
    <name evidence="4" type="ORF">Vretimale_14641</name>
</gene>
<organism evidence="3 5">
    <name type="scientific">Volvox reticuliferus</name>
    <dbReference type="NCBI Taxonomy" id="1737510"/>
    <lineage>
        <taxon>Eukaryota</taxon>
        <taxon>Viridiplantae</taxon>
        <taxon>Chlorophyta</taxon>
        <taxon>core chlorophytes</taxon>
        <taxon>Chlorophyceae</taxon>
        <taxon>CS clade</taxon>
        <taxon>Chlamydomonadales</taxon>
        <taxon>Volvocaceae</taxon>
        <taxon>Volvox</taxon>
    </lineage>
</organism>
<dbReference type="EMBL" id="BNCQ01000037">
    <property type="protein sequence ID" value="GIM11117.1"/>
    <property type="molecule type" value="Genomic_DNA"/>
</dbReference>
<feature type="transmembrane region" description="Helical" evidence="2">
    <location>
        <begin position="29"/>
        <end position="51"/>
    </location>
</feature>
<keyword evidence="2" id="KW-0812">Transmembrane</keyword>
<evidence type="ECO:0000313" key="5">
    <source>
        <dbReference type="Proteomes" id="UP000747110"/>
    </source>
</evidence>
<dbReference type="AlphaFoldDB" id="A0A8J4CQ24"/>
<comment type="caution">
    <text evidence="3">The sequence shown here is derived from an EMBL/GenBank/DDBJ whole genome shotgun (WGS) entry which is preliminary data.</text>
</comment>
<proteinExistence type="predicted"/>
<feature type="transmembrane region" description="Helical" evidence="2">
    <location>
        <begin position="71"/>
        <end position="94"/>
    </location>
</feature>
<evidence type="ECO:0000313" key="4">
    <source>
        <dbReference type="EMBL" id="GIM11117.1"/>
    </source>
</evidence>
<protein>
    <submittedName>
        <fullName evidence="3">Uncharacterized protein</fullName>
    </submittedName>
</protein>
<dbReference type="EMBL" id="BNCP01000040">
    <property type="protein sequence ID" value="GIL87668.1"/>
    <property type="molecule type" value="Genomic_DNA"/>
</dbReference>
<reference evidence="3" key="1">
    <citation type="journal article" date="2021" name="Proc. Natl. Acad. Sci. U.S.A.">
        <title>Three genomes in the algal genus Volvox reveal the fate of a haploid sex-determining region after a transition to homothallism.</title>
        <authorList>
            <person name="Yamamoto K."/>
            <person name="Hamaji T."/>
            <person name="Kawai-Toyooka H."/>
            <person name="Matsuzaki R."/>
            <person name="Takahashi F."/>
            <person name="Nishimura Y."/>
            <person name="Kawachi M."/>
            <person name="Noguchi H."/>
            <person name="Minakuchi Y."/>
            <person name="Umen J.G."/>
            <person name="Toyoda A."/>
            <person name="Nozaki H."/>
        </authorList>
    </citation>
    <scope>NUCLEOTIDE SEQUENCE</scope>
    <source>
        <strain evidence="4">NIES-3785</strain>
        <strain evidence="3">NIES-3786</strain>
    </source>
</reference>
<dbReference type="OrthoDB" id="551448at2759"/>
<feature type="compositionally biased region" description="Basic and acidic residues" evidence="1">
    <location>
        <begin position="221"/>
        <end position="230"/>
    </location>
</feature>
<evidence type="ECO:0000256" key="1">
    <source>
        <dbReference type="SAM" id="MobiDB-lite"/>
    </source>
</evidence>
<feature type="region of interest" description="Disordered" evidence="1">
    <location>
        <begin position="262"/>
        <end position="296"/>
    </location>
</feature>
<keyword evidence="5" id="KW-1185">Reference proteome</keyword>
<evidence type="ECO:0000313" key="3">
    <source>
        <dbReference type="EMBL" id="GIL87668.1"/>
    </source>
</evidence>
<accession>A0A8J4CQ24</accession>
<feature type="transmembrane region" description="Helical" evidence="2">
    <location>
        <begin position="106"/>
        <end position="126"/>
    </location>
</feature>
<keyword evidence="2" id="KW-0472">Membrane</keyword>
<feature type="region of interest" description="Disordered" evidence="1">
    <location>
        <begin position="221"/>
        <end position="250"/>
    </location>
</feature>
<dbReference type="Proteomes" id="UP000747110">
    <property type="component" value="Unassembled WGS sequence"/>
</dbReference>
<name>A0A8J4CQ24_9CHLO</name>
<keyword evidence="2" id="KW-1133">Transmembrane helix</keyword>
<evidence type="ECO:0000256" key="2">
    <source>
        <dbReference type="SAM" id="Phobius"/>
    </source>
</evidence>